<evidence type="ECO:0000256" key="3">
    <source>
        <dbReference type="ARBA" id="ARBA00022840"/>
    </source>
</evidence>
<evidence type="ECO:0000313" key="9">
    <source>
        <dbReference type="EMBL" id="VAX36338.1"/>
    </source>
</evidence>
<dbReference type="Pfam" id="PF02861">
    <property type="entry name" value="Clp_N"/>
    <property type="match status" value="1"/>
</dbReference>
<dbReference type="GO" id="GO:0006508">
    <property type="term" value="P:proteolysis"/>
    <property type="evidence" value="ECO:0007669"/>
    <property type="project" value="UniProtKB-KW"/>
</dbReference>
<name>A0A3B1DK03_9ZZZZ</name>
<dbReference type="GO" id="GO:0005524">
    <property type="term" value="F:ATP binding"/>
    <property type="evidence" value="ECO:0007669"/>
    <property type="project" value="UniProtKB-KW"/>
</dbReference>
<keyword evidence="9" id="KW-0645">Protease</keyword>
<dbReference type="CDD" id="cd19499">
    <property type="entry name" value="RecA-like_ClpB_Hsp104-like"/>
    <property type="match status" value="1"/>
</dbReference>
<feature type="domain" description="UVR" evidence="7">
    <location>
        <begin position="426"/>
        <end position="461"/>
    </location>
</feature>
<dbReference type="Gene3D" id="1.10.1780.10">
    <property type="entry name" value="Clp, N-terminal domain"/>
    <property type="match status" value="1"/>
</dbReference>
<evidence type="ECO:0000256" key="4">
    <source>
        <dbReference type="ARBA" id="ARBA00023186"/>
    </source>
</evidence>
<sequence>MFNRFTERARKVIVYAKEEARRFNHDYIGTEHLLLGLVREGEGVASAVLQKLGLDLETIRIEVEKLVQPGPQTQVLGDIPFTPRSKKALELSAEEARALGHNYIGTEHLLLGLVKEGEGMAYRVLLNLGLDLGKLRNEVMELLGSGVPGFAGQGAGQGQGQQGKGANKTPAIDAYGRNLNKMGKEGKLDPVIGRKDEIQRILQVLSRRTKNNPVLLGEAGVGKTAIVEGLAQKIINGEVPDILRDKVIVVLDLAMMVAGTKYRGQFEERIKAVMEELKRSGKIILFIDELHTLVGAGAAEGAIDAANILKPALARGEIQCIGATTLDEYRKYIEKDAALERRFQTVMVEPPSPSEAVQILKGLRDKYEAHHRVKFSDESLEAAVHLSERYISARALPDKAVDILDEAGARARLEAMVVPSGLKELEEEIENLKKEKESHIKSQDFEKAAQMRDKERETRAKLEKVKKEWAQERDKATMTLGYEDMARVVSQWTKIPLIRLEEKETQKLLKMEEKMKGCVIGQEEAISVIARAIRRSRAGIKDPKRPIGSFVFLGPTGVGKTLLAQELTEFMFGSKDALIQIDMSEYMDKFNVSRLIGAPPGYVGYEEGGQLTEKVRRKPYSVVLLDEIEKAHPDVFNLLLQVFEEGRLTDSLGRKIDFRNTIILMTSNVGADMLRKQGSLGFITPKEEMSYEHMKGQLLEEVKKSFKPEFLNRVDDIIVFKSLSKENLYDIVQLEIKGVLGRLKDKEIDVELSKDAIELFIEKGFDPVYGARPLKRTIQRLLEDPLAENIISGKYKEGSKIKVGRKGEELAFK</sequence>
<dbReference type="Pfam" id="PF10431">
    <property type="entry name" value="ClpB_D2-small"/>
    <property type="match status" value="1"/>
</dbReference>
<dbReference type="GO" id="GO:0034605">
    <property type="term" value="P:cellular response to heat"/>
    <property type="evidence" value="ECO:0007669"/>
    <property type="project" value="TreeGrafter"/>
</dbReference>
<dbReference type="PANTHER" id="PTHR11638:SF18">
    <property type="entry name" value="HEAT SHOCK PROTEIN 104"/>
    <property type="match status" value="1"/>
</dbReference>
<evidence type="ECO:0000256" key="1">
    <source>
        <dbReference type="ARBA" id="ARBA00022737"/>
    </source>
</evidence>
<dbReference type="PROSITE" id="PS00870">
    <property type="entry name" value="CLPAB_1"/>
    <property type="match status" value="1"/>
</dbReference>
<feature type="compositionally biased region" description="Gly residues" evidence="6">
    <location>
        <begin position="153"/>
        <end position="163"/>
    </location>
</feature>
<dbReference type="InterPro" id="IPR001943">
    <property type="entry name" value="UVR_dom"/>
</dbReference>
<reference evidence="9" key="1">
    <citation type="submission" date="2018-06" db="EMBL/GenBank/DDBJ databases">
        <authorList>
            <person name="Zhirakovskaya E."/>
        </authorList>
    </citation>
    <scope>NUCLEOTIDE SEQUENCE</scope>
</reference>
<dbReference type="Pfam" id="PF17871">
    <property type="entry name" value="AAA_lid_9"/>
    <property type="match status" value="1"/>
</dbReference>
<dbReference type="FunFam" id="3.40.50.300:FF:000010">
    <property type="entry name" value="Chaperone clpB 1, putative"/>
    <property type="match status" value="1"/>
</dbReference>
<dbReference type="SMART" id="SM01086">
    <property type="entry name" value="ClpB_D2-small"/>
    <property type="match status" value="1"/>
</dbReference>
<dbReference type="InterPro" id="IPR041546">
    <property type="entry name" value="ClpA/ClpB_AAA_lid"/>
</dbReference>
<dbReference type="Pfam" id="PF07724">
    <property type="entry name" value="AAA_2"/>
    <property type="match status" value="1"/>
</dbReference>
<dbReference type="CDD" id="cd00009">
    <property type="entry name" value="AAA"/>
    <property type="match status" value="1"/>
</dbReference>
<dbReference type="PANTHER" id="PTHR11638">
    <property type="entry name" value="ATP-DEPENDENT CLP PROTEASE"/>
    <property type="match status" value="1"/>
</dbReference>
<keyword evidence="4" id="KW-0143">Chaperone</keyword>
<feature type="coiled-coil region" evidence="5">
    <location>
        <begin position="422"/>
        <end position="472"/>
    </location>
</feature>
<dbReference type="SUPFAM" id="SSF52540">
    <property type="entry name" value="P-loop containing nucleoside triphosphate hydrolases"/>
    <property type="match status" value="2"/>
</dbReference>
<dbReference type="InterPro" id="IPR050130">
    <property type="entry name" value="ClpA_ClpB"/>
</dbReference>
<feature type="domain" description="Clp R" evidence="8">
    <location>
        <begin position="2"/>
        <end position="145"/>
    </location>
</feature>
<dbReference type="Pfam" id="PF00004">
    <property type="entry name" value="AAA"/>
    <property type="match status" value="1"/>
</dbReference>
<dbReference type="PROSITE" id="PS51903">
    <property type="entry name" value="CLP_R"/>
    <property type="match status" value="1"/>
</dbReference>
<dbReference type="InterPro" id="IPR004176">
    <property type="entry name" value="Clp_R_N"/>
</dbReference>
<dbReference type="InterPro" id="IPR018368">
    <property type="entry name" value="ClpA/B_CS1"/>
</dbReference>
<protein>
    <submittedName>
        <fullName evidence="9">ATP-dependent Clp protease, ATP-binding subunit ClpC</fullName>
    </submittedName>
</protein>
<evidence type="ECO:0000256" key="5">
    <source>
        <dbReference type="SAM" id="Coils"/>
    </source>
</evidence>
<dbReference type="Gene3D" id="4.10.860.10">
    <property type="entry name" value="UVR domain"/>
    <property type="match status" value="1"/>
</dbReference>
<dbReference type="Gene3D" id="1.10.8.60">
    <property type="match status" value="2"/>
</dbReference>
<dbReference type="EMBL" id="UOGJ01000093">
    <property type="protein sequence ID" value="VAX36338.1"/>
    <property type="molecule type" value="Genomic_DNA"/>
</dbReference>
<dbReference type="GO" id="GO:0005737">
    <property type="term" value="C:cytoplasm"/>
    <property type="evidence" value="ECO:0007669"/>
    <property type="project" value="TreeGrafter"/>
</dbReference>
<dbReference type="FunFam" id="3.40.50.300:FF:000025">
    <property type="entry name" value="ATP-dependent Clp protease subunit"/>
    <property type="match status" value="1"/>
</dbReference>
<dbReference type="AlphaFoldDB" id="A0A3B1DK03"/>
<keyword evidence="3 9" id="KW-0067">ATP-binding</keyword>
<dbReference type="PRINTS" id="PR00300">
    <property type="entry name" value="CLPPROTEASEA"/>
</dbReference>
<feature type="region of interest" description="Disordered" evidence="6">
    <location>
        <begin position="153"/>
        <end position="172"/>
    </location>
</feature>
<dbReference type="InterPro" id="IPR001270">
    <property type="entry name" value="ClpA/B"/>
</dbReference>
<dbReference type="InterPro" id="IPR019489">
    <property type="entry name" value="Clp_ATPase_C"/>
</dbReference>
<accession>A0A3B1DK03</accession>
<evidence type="ECO:0000256" key="2">
    <source>
        <dbReference type="ARBA" id="ARBA00022741"/>
    </source>
</evidence>
<dbReference type="InterPro" id="IPR036628">
    <property type="entry name" value="Clp_N_dom_sf"/>
</dbReference>
<evidence type="ECO:0000256" key="6">
    <source>
        <dbReference type="SAM" id="MobiDB-lite"/>
    </source>
</evidence>
<dbReference type="SMART" id="SM00382">
    <property type="entry name" value="AAA"/>
    <property type="match status" value="2"/>
</dbReference>
<keyword evidence="5" id="KW-0175">Coiled coil</keyword>
<proteinExistence type="predicted"/>
<organism evidence="9">
    <name type="scientific">hydrothermal vent metagenome</name>
    <dbReference type="NCBI Taxonomy" id="652676"/>
    <lineage>
        <taxon>unclassified sequences</taxon>
        <taxon>metagenomes</taxon>
        <taxon>ecological metagenomes</taxon>
    </lineage>
</organism>
<dbReference type="Gene3D" id="3.40.50.300">
    <property type="entry name" value="P-loop containing nucleotide triphosphate hydrolases"/>
    <property type="match status" value="2"/>
</dbReference>
<dbReference type="InterPro" id="IPR003593">
    <property type="entry name" value="AAA+_ATPase"/>
</dbReference>
<keyword evidence="1" id="KW-0677">Repeat</keyword>
<evidence type="ECO:0000259" key="7">
    <source>
        <dbReference type="PROSITE" id="PS50151"/>
    </source>
</evidence>
<dbReference type="SUPFAM" id="SSF81923">
    <property type="entry name" value="Double Clp-N motif"/>
    <property type="match status" value="1"/>
</dbReference>
<dbReference type="GO" id="GO:0008233">
    <property type="term" value="F:peptidase activity"/>
    <property type="evidence" value="ECO:0007669"/>
    <property type="project" value="UniProtKB-KW"/>
</dbReference>
<dbReference type="InterPro" id="IPR027417">
    <property type="entry name" value="P-loop_NTPase"/>
</dbReference>
<dbReference type="GO" id="GO:0016887">
    <property type="term" value="F:ATP hydrolysis activity"/>
    <property type="evidence" value="ECO:0007669"/>
    <property type="project" value="InterPro"/>
</dbReference>
<keyword evidence="2" id="KW-0547">Nucleotide-binding</keyword>
<dbReference type="PROSITE" id="PS50151">
    <property type="entry name" value="UVR"/>
    <property type="match status" value="1"/>
</dbReference>
<gene>
    <name evidence="9" type="ORF">MNBD_UNCLBAC01-2052</name>
</gene>
<evidence type="ECO:0000259" key="8">
    <source>
        <dbReference type="PROSITE" id="PS51903"/>
    </source>
</evidence>
<keyword evidence="9" id="KW-0378">Hydrolase</keyword>
<dbReference type="InterPro" id="IPR003959">
    <property type="entry name" value="ATPase_AAA_core"/>
</dbReference>